<dbReference type="OrthoDB" id="5399817at2759"/>
<organism evidence="2 3">
    <name type="scientific">Endocarpon pusillum</name>
    <dbReference type="NCBI Taxonomy" id="364733"/>
    <lineage>
        <taxon>Eukaryota</taxon>
        <taxon>Fungi</taxon>
        <taxon>Dikarya</taxon>
        <taxon>Ascomycota</taxon>
        <taxon>Pezizomycotina</taxon>
        <taxon>Eurotiomycetes</taxon>
        <taxon>Chaetothyriomycetidae</taxon>
        <taxon>Verrucariales</taxon>
        <taxon>Verrucariaceae</taxon>
        <taxon>Endocarpon</taxon>
    </lineage>
</organism>
<feature type="transmembrane region" description="Helical" evidence="1">
    <location>
        <begin position="103"/>
        <end position="121"/>
    </location>
</feature>
<protein>
    <submittedName>
        <fullName evidence="2">Uncharacterized protein</fullName>
    </submittedName>
</protein>
<proteinExistence type="predicted"/>
<evidence type="ECO:0000256" key="1">
    <source>
        <dbReference type="SAM" id="Phobius"/>
    </source>
</evidence>
<feature type="transmembrane region" description="Helical" evidence="1">
    <location>
        <begin position="79"/>
        <end position="97"/>
    </location>
</feature>
<keyword evidence="1" id="KW-0812">Transmembrane</keyword>
<feature type="transmembrane region" description="Helical" evidence="1">
    <location>
        <begin position="49"/>
        <end position="67"/>
    </location>
</feature>
<evidence type="ECO:0000313" key="2">
    <source>
        <dbReference type="EMBL" id="KAF7511952.1"/>
    </source>
</evidence>
<dbReference type="EMBL" id="JAACFV010000016">
    <property type="protein sequence ID" value="KAF7511952.1"/>
    <property type="molecule type" value="Genomic_DNA"/>
</dbReference>
<gene>
    <name evidence="2" type="ORF">GJ744_003185</name>
</gene>
<keyword evidence="3" id="KW-1185">Reference proteome</keyword>
<dbReference type="Proteomes" id="UP000606974">
    <property type="component" value="Unassembled WGS sequence"/>
</dbReference>
<dbReference type="AlphaFoldDB" id="A0A8H7APP8"/>
<sequence>MPNSTALKVTSAAWVIVSLGHTLKARDFMNVPQFKQLPRLVAACARAGWFQGSVFFLITAILNYQWARSPQLLVDPVNKLIAALAAAVCLGSSTWYIREGDRSTGGFLGVVGVLQIWAALWKET</sequence>
<keyword evidence="1" id="KW-0472">Membrane</keyword>
<accession>A0A8H7APP8</accession>
<comment type="caution">
    <text evidence="2">The sequence shown here is derived from an EMBL/GenBank/DDBJ whole genome shotgun (WGS) entry which is preliminary data.</text>
</comment>
<name>A0A8H7APP8_9EURO</name>
<keyword evidence="1" id="KW-1133">Transmembrane helix</keyword>
<evidence type="ECO:0000313" key="3">
    <source>
        <dbReference type="Proteomes" id="UP000606974"/>
    </source>
</evidence>
<reference evidence="2" key="1">
    <citation type="submission" date="2020-02" db="EMBL/GenBank/DDBJ databases">
        <authorList>
            <person name="Palmer J.M."/>
        </authorList>
    </citation>
    <scope>NUCLEOTIDE SEQUENCE</scope>
    <source>
        <strain evidence="2">EPUS1.4</strain>
        <tissue evidence="2">Thallus</tissue>
    </source>
</reference>